<keyword evidence="4" id="KW-0378">Hydrolase</keyword>
<evidence type="ECO:0000256" key="1">
    <source>
        <dbReference type="ARBA" id="ARBA00007039"/>
    </source>
</evidence>
<dbReference type="SUPFAM" id="SSF52096">
    <property type="entry name" value="ClpP/crotonase"/>
    <property type="match status" value="1"/>
</dbReference>
<evidence type="ECO:0000256" key="2">
    <source>
        <dbReference type="ARBA" id="ARBA00022490"/>
    </source>
</evidence>
<evidence type="ECO:0000256" key="6">
    <source>
        <dbReference type="RuleBase" id="RU003567"/>
    </source>
</evidence>
<keyword evidence="2" id="KW-0963">Cytoplasm</keyword>
<proteinExistence type="inferred from homology"/>
<name>A0A399IK55_9CLOT</name>
<sequence length="391" mass="43050">MSDDDSWICEWFGIPVASPNNFRNTLAQYKGKDITVWIDSYGGDVFAGAGIYNALKEHDGKVTAKITKAMSAASVIAMAADEILMSPVGIMMIHNPLTSAQGDMRVMRKTADVLDTVKETIINAYVAKTGRSREEISTMMDDESWMSANQAVKAGFADSVLYLPENKEESETVMNFAFSRNDIKNSVNESLKHFLEFNANNIVKNENQCQCEGCSQEADDCKCSECGQCSCCDNQSCCGCNCNNGQCDKTTMSNCRKLIINNKEGKDMVIKNVSELKNQLPDIHNQVYNEGSMEGIKAERERLKAFDMLNGKVDPAFLNEEKYKDGATAQDVLFRAMQEGKMINSGVMNQIETDAQNANKVSGSSSDNSNPDEVTGTLNFVQNIAKKTLGK</sequence>
<dbReference type="GO" id="GO:0051117">
    <property type="term" value="F:ATPase binding"/>
    <property type="evidence" value="ECO:0007669"/>
    <property type="project" value="TreeGrafter"/>
</dbReference>
<dbReference type="InterPro" id="IPR001907">
    <property type="entry name" value="ClpP"/>
</dbReference>
<dbReference type="NCBIfam" id="NF045542">
    <property type="entry name" value="Clp_rel_HeadMat"/>
    <property type="match status" value="1"/>
</dbReference>
<dbReference type="Proteomes" id="UP000265930">
    <property type="component" value="Unassembled WGS sequence"/>
</dbReference>
<organism evidence="7 8">
    <name type="scientific">Clostridium chromiireducens</name>
    <dbReference type="NCBI Taxonomy" id="225345"/>
    <lineage>
        <taxon>Bacteria</taxon>
        <taxon>Bacillati</taxon>
        <taxon>Bacillota</taxon>
        <taxon>Clostridia</taxon>
        <taxon>Eubacteriales</taxon>
        <taxon>Clostridiaceae</taxon>
        <taxon>Clostridium</taxon>
    </lineage>
</organism>
<dbReference type="AlphaFoldDB" id="A0A399IK55"/>
<dbReference type="PANTHER" id="PTHR10381">
    <property type="entry name" value="ATP-DEPENDENT CLP PROTEASE PROTEOLYTIC SUBUNIT"/>
    <property type="match status" value="1"/>
</dbReference>
<comment type="similarity">
    <text evidence="1 6">Belongs to the peptidase S14 family.</text>
</comment>
<evidence type="ECO:0000313" key="7">
    <source>
        <dbReference type="EMBL" id="RII32887.1"/>
    </source>
</evidence>
<keyword evidence="3 7" id="KW-0645">Protease</keyword>
<dbReference type="Pfam" id="PF00574">
    <property type="entry name" value="CLP_protease"/>
    <property type="match status" value="1"/>
</dbReference>
<dbReference type="InterPro" id="IPR029045">
    <property type="entry name" value="ClpP/crotonase-like_dom_sf"/>
</dbReference>
<evidence type="ECO:0000256" key="5">
    <source>
        <dbReference type="ARBA" id="ARBA00022825"/>
    </source>
</evidence>
<dbReference type="GO" id="GO:0004252">
    <property type="term" value="F:serine-type endopeptidase activity"/>
    <property type="evidence" value="ECO:0007669"/>
    <property type="project" value="InterPro"/>
</dbReference>
<dbReference type="GO" id="GO:0009368">
    <property type="term" value="C:endopeptidase Clp complex"/>
    <property type="evidence" value="ECO:0007669"/>
    <property type="project" value="TreeGrafter"/>
</dbReference>
<dbReference type="Gene3D" id="3.90.226.10">
    <property type="entry name" value="2-enoyl-CoA Hydratase, Chain A, domain 1"/>
    <property type="match status" value="1"/>
</dbReference>
<dbReference type="CDD" id="cd07016">
    <property type="entry name" value="S14_ClpP_1"/>
    <property type="match status" value="1"/>
</dbReference>
<protein>
    <recommendedName>
        <fullName evidence="6">ATP-dependent Clp protease proteolytic subunit</fullName>
    </recommendedName>
</protein>
<dbReference type="PRINTS" id="PR00127">
    <property type="entry name" value="CLPPROTEASEP"/>
</dbReference>
<keyword evidence="5" id="KW-0720">Serine protease</keyword>
<evidence type="ECO:0000256" key="3">
    <source>
        <dbReference type="ARBA" id="ARBA00022670"/>
    </source>
</evidence>
<gene>
    <name evidence="7" type="ORF">D2A34_21855</name>
</gene>
<dbReference type="InterPro" id="IPR023562">
    <property type="entry name" value="ClpP/TepA"/>
</dbReference>
<dbReference type="EMBL" id="QXDJ01000006">
    <property type="protein sequence ID" value="RII32887.1"/>
    <property type="molecule type" value="Genomic_DNA"/>
</dbReference>
<evidence type="ECO:0000256" key="4">
    <source>
        <dbReference type="ARBA" id="ARBA00022801"/>
    </source>
</evidence>
<dbReference type="GO" id="GO:0006515">
    <property type="term" value="P:protein quality control for misfolded or incompletely synthesized proteins"/>
    <property type="evidence" value="ECO:0007669"/>
    <property type="project" value="TreeGrafter"/>
</dbReference>
<dbReference type="GO" id="GO:0004176">
    <property type="term" value="F:ATP-dependent peptidase activity"/>
    <property type="evidence" value="ECO:0007669"/>
    <property type="project" value="InterPro"/>
</dbReference>
<reference evidence="7 8" key="1">
    <citation type="submission" date="2018-08" db="EMBL/GenBank/DDBJ databases">
        <title>Genome of Clostridium chromiireducens C1, DSM12136.</title>
        <authorList>
            <person name="Xing M."/>
            <person name="Wei Y."/>
            <person name="Ang E.L."/>
            <person name="Zhao H."/>
            <person name="Zhang Y."/>
        </authorList>
    </citation>
    <scope>NUCLEOTIDE SEQUENCE [LARGE SCALE GENOMIC DNA]</scope>
    <source>
        <strain evidence="7 8">C1</strain>
    </source>
</reference>
<accession>A0A399IK55</accession>
<comment type="caution">
    <text evidence="7">The sequence shown here is derived from an EMBL/GenBank/DDBJ whole genome shotgun (WGS) entry which is preliminary data.</text>
</comment>
<evidence type="ECO:0000313" key="8">
    <source>
        <dbReference type="Proteomes" id="UP000265930"/>
    </source>
</evidence>
<dbReference type="PANTHER" id="PTHR10381:SF70">
    <property type="entry name" value="ATP-DEPENDENT CLP PROTEASE PROTEOLYTIC SUBUNIT"/>
    <property type="match status" value="1"/>
</dbReference>